<dbReference type="GO" id="GO:0005634">
    <property type="term" value="C:nucleus"/>
    <property type="evidence" value="ECO:0007669"/>
    <property type="project" value="UniProtKB-SubCell"/>
</dbReference>
<organism evidence="9 10">
    <name type="scientific">Zingiber officinale</name>
    <name type="common">Ginger</name>
    <name type="synonym">Amomum zingiber</name>
    <dbReference type="NCBI Taxonomy" id="94328"/>
    <lineage>
        <taxon>Eukaryota</taxon>
        <taxon>Viridiplantae</taxon>
        <taxon>Streptophyta</taxon>
        <taxon>Embryophyta</taxon>
        <taxon>Tracheophyta</taxon>
        <taxon>Spermatophyta</taxon>
        <taxon>Magnoliopsida</taxon>
        <taxon>Liliopsida</taxon>
        <taxon>Zingiberales</taxon>
        <taxon>Zingiberaceae</taxon>
        <taxon>Zingiber</taxon>
    </lineage>
</organism>
<dbReference type="PANTHER" id="PTHR22930:SF268">
    <property type="entry name" value="NUCLEASE HARBI1"/>
    <property type="match status" value="1"/>
</dbReference>
<evidence type="ECO:0000259" key="8">
    <source>
        <dbReference type="Pfam" id="PF13359"/>
    </source>
</evidence>
<feature type="domain" description="DDE Tnp4" evidence="8">
    <location>
        <begin position="37"/>
        <end position="197"/>
    </location>
</feature>
<dbReference type="GO" id="GO:0046872">
    <property type="term" value="F:metal ion binding"/>
    <property type="evidence" value="ECO:0007669"/>
    <property type="project" value="UniProtKB-KW"/>
</dbReference>
<evidence type="ECO:0000256" key="1">
    <source>
        <dbReference type="ARBA" id="ARBA00001968"/>
    </source>
</evidence>
<evidence type="ECO:0000256" key="2">
    <source>
        <dbReference type="ARBA" id="ARBA00004123"/>
    </source>
</evidence>
<keyword evidence="5" id="KW-0479">Metal-binding</keyword>
<keyword evidence="6" id="KW-0378">Hydrolase</keyword>
<dbReference type="Pfam" id="PF13359">
    <property type="entry name" value="DDE_Tnp_4"/>
    <property type="match status" value="1"/>
</dbReference>
<evidence type="ECO:0000256" key="6">
    <source>
        <dbReference type="ARBA" id="ARBA00022801"/>
    </source>
</evidence>
<evidence type="ECO:0000256" key="5">
    <source>
        <dbReference type="ARBA" id="ARBA00022723"/>
    </source>
</evidence>
<evidence type="ECO:0000313" key="9">
    <source>
        <dbReference type="EMBL" id="KAG6494602.1"/>
    </source>
</evidence>
<dbReference type="InterPro" id="IPR027806">
    <property type="entry name" value="HARBI1_dom"/>
</dbReference>
<dbReference type="InterPro" id="IPR045249">
    <property type="entry name" value="HARBI1-like"/>
</dbReference>
<evidence type="ECO:0000256" key="4">
    <source>
        <dbReference type="ARBA" id="ARBA00022722"/>
    </source>
</evidence>
<keyword evidence="4" id="KW-0540">Nuclease</keyword>
<proteinExistence type="inferred from homology"/>
<protein>
    <recommendedName>
        <fullName evidence="8">DDE Tnp4 domain-containing protein</fullName>
    </recommendedName>
</protein>
<dbReference type="AlphaFoldDB" id="A0A8J5FXA0"/>
<evidence type="ECO:0000256" key="7">
    <source>
        <dbReference type="ARBA" id="ARBA00023242"/>
    </source>
</evidence>
<comment type="caution">
    <text evidence="9">The sequence shown here is derived from an EMBL/GenBank/DDBJ whole genome shotgun (WGS) entry which is preliminary data.</text>
</comment>
<comment type="cofactor">
    <cofactor evidence="1">
        <name>a divalent metal cation</name>
        <dbReference type="ChEBI" id="CHEBI:60240"/>
    </cofactor>
</comment>
<comment type="similarity">
    <text evidence="3">Belongs to the HARBI1 family.</text>
</comment>
<dbReference type="PANTHER" id="PTHR22930">
    <property type="match status" value="1"/>
</dbReference>
<keyword evidence="10" id="KW-1185">Reference proteome</keyword>
<gene>
    <name evidence="9" type="ORF">ZIOFF_042362</name>
</gene>
<dbReference type="EMBL" id="JACMSC010000012">
    <property type="protein sequence ID" value="KAG6494602.1"/>
    <property type="molecule type" value="Genomic_DNA"/>
</dbReference>
<evidence type="ECO:0000313" key="10">
    <source>
        <dbReference type="Proteomes" id="UP000734854"/>
    </source>
</evidence>
<reference evidence="9 10" key="1">
    <citation type="submission" date="2020-08" db="EMBL/GenBank/DDBJ databases">
        <title>Plant Genome Project.</title>
        <authorList>
            <person name="Zhang R.-G."/>
        </authorList>
    </citation>
    <scope>NUCLEOTIDE SEQUENCE [LARGE SCALE GENOMIC DNA]</scope>
    <source>
        <tissue evidence="9">Rhizome</tissue>
    </source>
</reference>
<dbReference type="GO" id="GO:0004518">
    <property type="term" value="F:nuclease activity"/>
    <property type="evidence" value="ECO:0007669"/>
    <property type="project" value="UniProtKB-KW"/>
</dbReference>
<evidence type="ECO:0000256" key="3">
    <source>
        <dbReference type="ARBA" id="ARBA00006958"/>
    </source>
</evidence>
<comment type="subcellular location">
    <subcellularLocation>
        <location evidence="2">Nucleus</location>
    </subcellularLocation>
</comment>
<accession>A0A8J5FXA0</accession>
<name>A0A8J5FXA0_ZINOF</name>
<dbReference type="Proteomes" id="UP000734854">
    <property type="component" value="Unassembled WGS sequence"/>
</dbReference>
<dbReference type="GO" id="GO:0016787">
    <property type="term" value="F:hydrolase activity"/>
    <property type="evidence" value="ECO:0007669"/>
    <property type="project" value="UniProtKB-KW"/>
</dbReference>
<sequence length="239" mass="27513">MENNAQKDDARHIVLYNLRTSNEACCSILRDCVGTLNGTHIRVKVSDVDTPSYRGRKDWPIVNVLVAWSFDLKFTYILSGWEGIASDSRIVKNALYRCDKLLILHGKYYLVDSGFMLKRGLIIPYRGSHYHLKEYSRCGATNAKELFNLRHASLRNVIKRALGVLKKRFPIIASGTKPHYEISICTDIILACCILHNFLMRVDLDERLISEVDYALNTNYDNEVSCNERQDDDQAREYD</sequence>
<keyword evidence="7" id="KW-0539">Nucleus</keyword>